<accession>A0ACC2JWR5</accession>
<proteinExistence type="predicted"/>
<name>A0ACC2JWR5_9PEZI</name>
<sequence>MLIRAAVPQAAACRKYKFKVLYQAAGIVSCLFSFATPNTENWLLIIKPQTHQILSKSRLDSIAKIFVRNNDKFLYYGTHSWEGADGLRKWALKGFNLDTLSWLAHPRMYLANVAGSDMGSTVCFEIFGDYFYGLSNQSLFEADDPDWASHYYCFRFPLNEPRLDKFQIMKKEDSWRRNHSEGPIDDRWGFLSLEIDETSGSMVILECRKEWLRDERGSRRTYYTTDVVFREGATEDQGIVRAGTRRRVGDYPQWNPQVPCRRLDYVHAGDDSSVDSLLVRSKTYFCAYIRSCQTFIDLIDETSTETPGPKQLRLRTGHRRLSGIPPLGPEKLASDTPSALSEPVKPLPLEPNQGNKIFIWPPKGGSQETESTLDRVRKLLNVNDDQTCMTANGDERSLIYSTGDGSKGGVKALVLVSFDPAVYFEDMTYGGNILGQQISQNHDNESLSDADNRPCWAPMLQFSPNVPLGAIDTPSCRRADRSKSLSIDAAATRHRLSPSLPQPPAGQDAWASYEPAMHLAIQRKLCFGR</sequence>
<evidence type="ECO:0000313" key="2">
    <source>
        <dbReference type="Proteomes" id="UP001153332"/>
    </source>
</evidence>
<organism evidence="1 2">
    <name type="scientific">Lasiodiplodia mahajangana</name>
    <dbReference type="NCBI Taxonomy" id="1108764"/>
    <lineage>
        <taxon>Eukaryota</taxon>
        <taxon>Fungi</taxon>
        <taxon>Dikarya</taxon>
        <taxon>Ascomycota</taxon>
        <taxon>Pezizomycotina</taxon>
        <taxon>Dothideomycetes</taxon>
        <taxon>Dothideomycetes incertae sedis</taxon>
        <taxon>Botryosphaeriales</taxon>
        <taxon>Botryosphaeriaceae</taxon>
        <taxon>Lasiodiplodia</taxon>
    </lineage>
</organism>
<keyword evidence="2" id="KW-1185">Reference proteome</keyword>
<comment type="caution">
    <text evidence="1">The sequence shown here is derived from an EMBL/GenBank/DDBJ whole genome shotgun (WGS) entry which is preliminary data.</text>
</comment>
<protein>
    <submittedName>
        <fullName evidence="1">Uncharacterized protein</fullName>
    </submittedName>
</protein>
<evidence type="ECO:0000313" key="1">
    <source>
        <dbReference type="EMBL" id="KAJ8131713.1"/>
    </source>
</evidence>
<gene>
    <name evidence="1" type="ORF">O1611_g1907</name>
</gene>
<reference evidence="1" key="1">
    <citation type="submission" date="2022-12" db="EMBL/GenBank/DDBJ databases">
        <title>Genome Sequence of Lasiodiplodia mahajangana.</title>
        <authorList>
            <person name="Buettner E."/>
        </authorList>
    </citation>
    <scope>NUCLEOTIDE SEQUENCE</scope>
    <source>
        <strain evidence="1">VT137</strain>
    </source>
</reference>
<dbReference type="Proteomes" id="UP001153332">
    <property type="component" value="Unassembled WGS sequence"/>
</dbReference>
<dbReference type="EMBL" id="JAPUUL010000241">
    <property type="protein sequence ID" value="KAJ8131713.1"/>
    <property type="molecule type" value="Genomic_DNA"/>
</dbReference>